<evidence type="ECO:0000313" key="2">
    <source>
        <dbReference type="EMBL" id="CAF1280114.1"/>
    </source>
</evidence>
<name>A0A815BZX7_9BILA</name>
<dbReference type="GO" id="GO:0071013">
    <property type="term" value="C:catalytic step 2 spliceosome"/>
    <property type="evidence" value="ECO:0007669"/>
    <property type="project" value="TreeGrafter"/>
</dbReference>
<dbReference type="GO" id="GO:0000398">
    <property type="term" value="P:mRNA splicing, via spliceosome"/>
    <property type="evidence" value="ECO:0007669"/>
    <property type="project" value="TreeGrafter"/>
</dbReference>
<evidence type="ECO:0000313" key="3">
    <source>
        <dbReference type="Proteomes" id="UP000663834"/>
    </source>
</evidence>
<feature type="region of interest" description="Disordered" evidence="1">
    <location>
        <begin position="140"/>
        <end position="190"/>
    </location>
</feature>
<accession>A0A815BZX7</accession>
<feature type="compositionally biased region" description="Polar residues" evidence="1">
    <location>
        <begin position="171"/>
        <end position="183"/>
    </location>
</feature>
<dbReference type="Gene3D" id="1.25.40.180">
    <property type="match status" value="1"/>
</dbReference>
<gene>
    <name evidence="2" type="ORF">KQP761_LOCUS3738</name>
</gene>
<dbReference type="SUPFAM" id="SSF48371">
    <property type="entry name" value="ARM repeat"/>
    <property type="match status" value="1"/>
</dbReference>
<dbReference type="GO" id="GO:0003723">
    <property type="term" value="F:RNA binding"/>
    <property type="evidence" value="ECO:0007669"/>
    <property type="project" value="TreeGrafter"/>
</dbReference>
<proteinExistence type="predicted"/>
<dbReference type="Proteomes" id="UP000663834">
    <property type="component" value="Unassembled WGS sequence"/>
</dbReference>
<dbReference type="InterPro" id="IPR016024">
    <property type="entry name" value="ARM-type_fold"/>
</dbReference>
<comment type="caution">
    <text evidence="2">The sequence shown here is derived from an EMBL/GenBank/DDBJ whole genome shotgun (WGS) entry which is preliminary data.</text>
</comment>
<dbReference type="OrthoDB" id="1924287at2759"/>
<sequence>MICHLINQNILTHQIAIQLLKLVLTNYTDESVELAVRLLKECGQKLLQDSRQQLDDIITALSNLSDEESLNARSQTLIRDSLLLRQEEFQKRPSVKPGLNFVDKKDQYTHIFDIVSLCDVEGNLNSFHFDKDYESNESYYKESQKKILEQNNSNEDKSNSNSSNDNEMDVSLTTTDTIHSSSEQSDDKEN</sequence>
<organism evidence="2 3">
    <name type="scientific">Rotaria magnacalcarata</name>
    <dbReference type="NCBI Taxonomy" id="392030"/>
    <lineage>
        <taxon>Eukaryota</taxon>
        <taxon>Metazoa</taxon>
        <taxon>Spiralia</taxon>
        <taxon>Gnathifera</taxon>
        <taxon>Rotifera</taxon>
        <taxon>Eurotatoria</taxon>
        <taxon>Bdelloidea</taxon>
        <taxon>Philodinida</taxon>
        <taxon>Philodinidae</taxon>
        <taxon>Rotaria</taxon>
    </lineage>
</organism>
<dbReference type="PANTHER" id="PTHR18034:SF3">
    <property type="entry name" value="PRE-MRNA-SPLICING FACTOR CWC22 HOMOLOG"/>
    <property type="match status" value="1"/>
</dbReference>
<dbReference type="EMBL" id="CAJNOW010000502">
    <property type="protein sequence ID" value="CAF1280114.1"/>
    <property type="molecule type" value="Genomic_DNA"/>
</dbReference>
<reference evidence="2" key="1">
    <citation type="submission" date="2021-02" db="EMBL/GenBank/DDBJ databases">
        <authorList>
            <person name="Nowell W R."/>
        </authorList>
    </citation>
    <scope>NUCLEOTIDE SEQUENCE</scope>
</reference>
<evidence type="ECO:0000256" key="1">
    <source>
        <dbReference type="SAM" id="MobiDB-lite"/>
    </source>
</evidence>
<feature type="compositionally biased region" description="Basic and acidic residues" evidence="1">
    <location>
        <begin position="140"/>
        <end position="158"/>
    </location>
</feature>
<dbReference type="PANTHER" id="PTHR18034">
    <property type="entry name" value="CELL CYCLE CONTROL PROTEIN CWF22-RELATED"/>
    <property type="match status" value="1"/>
</dbReference>
<dbReference type="AlphaFoldDB" id="A0A815BZX7"/>
<protein>
    <submittedName>
        <fullName evidence="2">Uncharacterized protein</fullName>
    </submittedName>
</protein>
<dbReference type="InterPro" id="IPR050781">
    <property type="entry name" value="CWC22_splicing_factor"/>
</dbReference>